<evidence type="ECO:0000259" key="2">
    <source>
        <dbReference type="Pfam" id="PF13400"/>
    </source>
</evidence>
<dbReference type="EMBL" id="SDMK01000004">
    <property type="protein sequence ID" value="RXS93630.1"/>
    <property type="molecule type" value="Genomic_DNA"/>
</dbReference>
<evidence type="ECO:0000256" key="1">
    <source>
        <dbReference type="SAM" id="Phobius"/>
    </source>
</evidence>
<dbReference type="InterPro" id="IPR028087">
    <property type="entry name" value="Tad_N"/>
</dbReference>
<name>A0A4Q1S9B2_9BACT</name>
<feature type="domain" description="Putative Flp pilus-assembly TadG-like N-terminal" evidence="2">
    <location>
        <begin position="11"/>
        <end position="57"/>
    </location>
</feature>
<keyword evidence="1" id="KW-0472">Membrane</keyword>
<gene>
    <name evidence="3" type="ORF">ESZ00_16305</name>
</gene>
<keyword evidence="1" id="KW-1133">Transmembrane helix</keyword>
<accession>A0A4Q1S9B2</accession>
<reference evidence="3 4" key="1">
    <citation type="journal article" date="2016" name="Int. J. Syst. Evol. Microbiol.">
        <title>Acidipila dinghuensis sp. nov., an acidobacterium isolated from forest soil.</title>
        <authorList>
            <person name="Jiang Y.W."/>
            <person name="Wang J."/>
            <person name="Chen M.H."/>
            <person name="Lv Y.Y."/>
            <person name="Qiu L.H."/>
        </authorList>
    </citation>
    <scope>NUCLEOTIDE SEQUENCE [LARGE SCALE GENOMIC DNA]</scope>
    <source>
        <strain evidence="3 4">DHOF10</strain>
    </source>
</reference>
<dbReference type="OrthoDB" id="7210116at2"/>
<feature type="transmembrane region" description="Helical" evidence="1">
    <location>
        <begin position="12"/>
        <end position="32"/>
    </location>
</feature>
<protein>
    <recommendedName>
        <fullName evidence="2">Putative Flp pilus-assembly TadG-like N-terminal domain-containing protein</fullName>
    </recommendedName>
</protein>
<comment type="caution">
    <text evidence="3">The sequence shown here is derived from an EMBL/GenBank/DDBJ whole genome shotgun (WGS) entry which is preliminary data.</text>
</comment>
<proteinExistence type="predicted"/>
<dbReference type="RefSeq" id="WP_129209399.1">
    <property type="nucleotide sequence ID" value="NZ_BMGU01000002.1"/>
</dbReference>
<evidence type="ECO:0000313" key="3">
    <source>
        <dbReference type="EMBL" id="RXS93630.1"/>
    </source>
</evidence>
<keyword evidence="4" id="KW-1185">Reference proteome</keyword>
<keyword evidence="1" id="KW-0812">Transmembrane</keyword>
<dbReference type="Pfam" id="PF13400">
    <property type="entry name" value="Tad"/>
    <property type="match status" value="1"/>
</dbReference>
<organism evidence="3 4">
    <name type="scientific">Silvibacterium dinghuense</name>
    <dbReference type="NCBI Taxonomy" id="1560006"/>
    <lineage>
        <taxon>Bacteria</taxon>
        <taxon>Pseudomonadati</taxon>
        <taxon>Acidobacteriota</taxon>
        <taxon>Terriglobia</taxon>
        <taxon>Terriglobales</taxon>
        <taxon>Acidobacteriaceae</taxon>
        <taxon>Silvibacterium</taxon>
    </lineage>
</organism>
<dbReference type="AlphaFoldDB" id="A0A4Q1S9B2"/>
<sequence>MLRFLLRNDRGQTTIVVALCMTMILGFVGFAIDVGHLRYVRRNLQTAADAAALAAASEVRICGGTADCPSMQTAASQSLTENGFTGASLGLNCATPGSTGLTLTLNNPVCAVSGDPNANKQNYVEAVVTDYVPTYFARIFGVSTVAVTARAEAARGIGGPCIYALDQTGADAIQMPIGVIEKFNCGMVDESNSSSAFSCPVTLFVYAPSVNVTGGSSGLLCGVTPPAHTGVPRPQPNDPLAYLLAPSTASNACGTSLTSPYYGSSNAVNIILGLGSTVIFHPGVYCGGINITAAVLANVIFEPGTYILRDGTGLLSLVQQGGLNITISALSSIQGDGVTFYNEGNINSPSTSVGGFSITAPATLGLTSFSLTAPTSGEYGGMLFMQAPNVTTTGTFVADLLVGSKMEGAVYEPDAMVSYGVAAISDNYNILVAKDIEFNVTIISSFGNNYATLQSGSPLNGDDVSLVQ</sequence>
<evidence type="ECO:0000313" key="4">
    <source>
        <dbReference type="Proteomes" id="UP000290253"/>
    </source>
</evidence>
<dbReference type="Proteomes" id="UP000290253">
    <property type="component" value="Unassembled WGS sequence"/>
</dbReference>